<keyword evidence="1" id="KW-0812">Transmembrane</keyword>
<evidence type="ECO:0000313" key="2">
    <source>
        <dbReference type="EMBL" id="CAD6991634.1"/>
    </source>
</evidence>
<sequence length="126" mass="14152">MGTAHKYFSSNIFTRTHTHTHTYLFNNTNFALLYMLTLTGTGTGTGSIVATASKLIFALPITTICSHVTHTCRYVCMLTYCYYPLLLFLVLFVYCSCIVLKAPPKFISSKTSLVLYRMLQSSHVCV</sequence>
<gene>
    <name evidence="2" type="ORF">CCAP1982_LOCUS548</name>
</gene>
<organism evidence="2 3">
    <name type="scientific">Ceratitis capitata</name>
    <name type="common">Mediterranean fruit fly</name>
    <name type="synonym">Tephritis capitata</name>
    <dbReference type="NCBI Taxonomy" id="7213"/>
    <lineage>
        <taxon>Eukaryota</taxon>
        <taxon>Metazoa</taxon>
        <taxon>Ecdysozoa</taxon>
        <taxon>Arthropoda</taxon>
        <taxon>Hexapoda</taxon>
        <taxon>Insecta</taxon>
        <taxon>Pterygota</taxon>
        <taxon>Neoptera</taxon>
        <taxon>Endopterygota</taxon>
        <taxon>Diptera</taxon>
        <taxon>Brachycera</taxon>
        <taxon>Muscomorpha</taxon>
        <taxon>Tephritoidea</taxon>
        <taxon>Tephritidae</taxon>
        <taxon>Ceratitis</taxon>
        <taxon>Ceratitis</taxon>
    </lineage>
</organism>
<dbReference type="Proteomes" id="UP000606786">
    <property type="component" value="Unassembled WGS sequence"/>
</dbReference>
<keyword evidence="3" id="KW-1185">Reference proteome</keyword>
<evidence type="ECO:0000313" key="3">
    <source>
        <dbReference type="Proteomes" id="UP000606786"/>
    </source>
</evidence>
<keyword evidence="1" id="KW-0472">Membrane</keyword>
<name>A0A811TXS7_CERCA</name>
<reference evidence="2" key="1">
    <citation type="submission" date="2020-11" db="EMBL/GenBank/DDBJ databases">
        <authorList>
            <person name="Whitehead M."/>
        </authorList>
    </citation>
    <scope>NUCLEOTIDE SEQUENCE</scope>
    <source>
        <strain evidence="2">EGII</strain>
    </source>
</reference>
<evidence type="ECO:0000256" key="1">
    <source>
        <dbReference type="SAM" id="Phobius"/>
    </source>
</evidence>
<feature type="transmembrane region" description="Helical" evidence="1">
    <location>
        <begin position="82"/>
        <end position="100"/>
    </location>
</feature>
<keyword evidence="1" id="KW-1133">Transmembrane helix</keyword>
<dbReference type="EMBL" id="CAJHJT010000001">
    <property type="protein sequence ID" value="CAD6991634.1"/>
    <property type="molecule type" value="Genomic_DNA"/>
</dbReference>
<dbReference type="AlphaFoldDB" id="A0A811TXS7"/>
<accession>A0A811TXS7</accession>
<protein>
    <submittedName>
        <fullName evidence="2">(Mediterranean fruit fly) hypothetical protein</fullName>
    </submittedName>
</protein>
<proteinExistence type="predicted"/>
<comment type="caution">
    <text evidence="2">The sequence shown here is derived from an EMBL/GenBank/DDBJ whole genome shotgun (WGS) entry which is preliminary data.</text>
</comment>